<dbReference type="Proteomes" id="UP001200034">
    <property type="component" value="Unassembled WGS sequence"/>
</dbReference>
<dbReference type="PANTHER" id="PTHR13423:SF2">
    <property type="entry name" value="OUT AT FIRST PROTEIN HOMOLOG"/>
    <property type="match status" value="1"/>
</dbReference>
<feature type="non-terminal residue" evidence="4">
    <location>
        <position position="1"/>
    </location>
</feature>
<dbReference type="PANTHER" id="PTHR13423">
    <property type="entry name" value="OUT AT FIRST"/>
    <property type="match status" value="1"/>
</dbReference>
<feature type="domain" description="Out at first protein BRICHOS-like" evidence="2">
    <location>
        <begin position="83"/>
        <end position="231"/>
    </location>
</feature>
<dbReference type="InterPro" id="IPR053897">
    <property type="entry name" value="Oaf_C"/>
</dbReference>
<dbReference type="AlphaFoldDB" id="A0AAD4K3X0"/>
<evidence type="ECO:0000256" key="1">
    <source>
        <dbReference type="ARBA" id="ARBA00005786"/>
    </source>
</evidence>
<dbReference type="Pfam" id="PF14941">
    <property type="entry name" value="OAF_N"/>
    <property type="match status" value="1"/>
</dbReference>
<comment type="similarity">
    <text evidence="1">Belongs to the OAF family.</text>
</comment>
<reference evidence="4" key="1">
    <citation type="journal article" date="2021" name="Mol. Ecol. Resour.">
        <title>Phylogenomic analyses of the genus Drosophila reveals genomic signals of climate adaptation.</title>
        <authorList>
            <person name="Li F."/>
            <person name="Rane R.V."/>
            <person name="Luria V."/>
            <person name="Xiong Z."/>
            <person name="Chen J."/>
            <person name="Li Z."/>
            <person name="Catullo R.A."/>
            <person name="Griffin P.C."/>
            <person name="Schiffer M."/>
            <person name="Pearce S."/>
            <person name="Lee S.F."/>
            <person name="McElroy K."/>
            <person name="Stocker A."/>
            <person name="Shirriffs J."/>
            <person name="Cockerell F."/>
            <person name="Coppin C."/>
            <person name="Sgro C.M."/>
            <person name="Karger A."/>
            <person name="Cain J.W."/>
            <person name="Weber J.A."/>
            <person name="Santpere G."/>
            <person name="Kirschner M.W."/>
            <person name="Hoffmann A.A."/>
            <person name="Oakeshott J.G."/>
            <person name="Zhang G."/>
        </authorList>
    </citation>
    <scope>NUCLEOTIDE SEQUENCE</scope>
    <source>
        <strain evidence="4">BGI-SZ-2011g</strain>
    </source>
</reference>
<dbReference type="InterPro" id="IPR053894">
    <property type="entry name" value="OAF_N"/>
</dbReference>
<dbReference type="InterPro" id="IPR026315">
    <property type="entry name" value="Oaf"/>
</dbReference>
<dbReference type="EMBL" id="JAJJHW010001127">
    <property type="protein sequence ID" value="KAH8376993.1"/>
    <property type="molecule type" value="Genomic_DNA"/>
</dbReference>
<dbReference type="Pfam" id="PF22873">
    <property type="entry name" value="OAF_C"/>
    <property type="match status" value="1"/>
</dbReference>
<organism evidence="4 5">
    <name type="scientific">Drosophila rubida</name>
    <dbReference type="NCBI Taxonomy" id="30044"/>
    <lineage>
        <taxon>Eukaryota</taxon>
        <taxon>Metazoa</taxon>
        <taxon>Ecdysozoa</taxon>
        <taxon>Arthropoda</taxon>
        <taxon>Hexapoda</taxon>
        <taxon>Insecta</taxon>
        <taxon>Pterygota</taxon>
        <taxon>Neoptera</taxon>
        <taxon>Endopterygota</taxon>
        <taxon>Diptera</taxon>
        <taxon>Brachycera</taxon>
        <taxon>Muscomorpha</taxon>
        <taxon>Ephydroidea</taxon>
        <taxon>Drosophilidae</taxon>
        <taxon>Drosophila</taxon>
    </lineage>
</organism>
<name>A0AAD4K3X0_9MUSC</name>
<sequence>CIVKCQVREQNAMILYTKKPKPPAKRHSLWHLHHRHVLKKCCLSGRYRCGRRSVSCFHFFKHSRGFLWFILCNMLLASKSDAQLLINVQNQGGEVIQESITSNIGEDLITLEFQKTDGTLITQLIDFRNEVQILKALVLGEEERGQSQYQVMCFATKFNKGDFISSDAMAKLRQKNPHTIRTPEEDKGRETYTMSSWVQLNRSLPITRHMQSLCAEATDATYVRDADLKAWAELPGSSISSLEAATEKFPDALSTRCNEVSSLWAPCLCALETCIGWYPCGLKYCKGKSVSNGGDTSGAQQQQQQQTTNYRCGIKTCRKCTQFTYYVRQKQQCLWDE</sequence>
<evidence type="ECO:0000259" key="3">
    <source>
        <dbReference type="Pfam" id="PF22873"/>
    </source>
</evidence>
<evidence type="ECO:0008006" key="6">
    <source>
        <dbReference type="Google" id="ProtNLM"/>
    </source>
</evidence>
<protein>
    <recommendedName>
        <fullName evidence="6">Out at first protein</fullName>
    </recommendedName>
</protein>
<evidence type="ECO:0000313" key="5">
    <source>
        <dbReference type="Proteomes" id="UP001200034"/>
    </source>
</evidence>
<accession>A0AAD4K3X0</accession>
<comment type="caution">
    <text evidence="4">The sequence shown here is derived from an EMBL/GenBank/DDBJ whole genome shotgun (WGS) entry which is preliminary data.</text>
</comment>
<keyword evidence="5" id="KW-1185">Reference proteome</keyword>
<feature type="domain" description="Out at first C-terminal" evidence="3">
    <location>
        <begin position="256"/>
        <end position="337"/>
    </location>
</feature>
<gene>
    <name evidence="4" type="ORF">KR093_002593</name>
</gene>
<proteinExistence type="inferred from homology"/>
<evidence type="ECO:0000259" key="2">
    <source>
        <dbReference type="Pfam" id="PF14941"/>
    </source>
</evidence>
<evidence type="ECO:0000313" key="4">
    <source>
        <dbReference type="EMBL" id="KAH8376993.1"/>
    </source>
</evidence>